<dbReference type="InterPro" id="IPR027417">
    <property type="entry name" value="P-loop_NTPase"/>
</dbReference>
<feature type="transmembrane region" description="Helical" evidence="10">
    <location>
        <begin position="570"/>
        <end position="592"/>
    </location>
</feature>
<dbReference type="FunFam" id="3.40.50.300:FF:000665">
    <property type="entry name" value="ABC transporter A family member 2"/>
    <property type="match status" value="1"/>
</dbReference>
<name>A0A075B331_ROZAC</name>
<evidence type="ECO:0000256" key="2">
    <source>
        <dbReference type="ARBA" id="ARBA00008869"/>
    </source>
</evidence>
<dbReference type="HOGENOM" id="CLU_000604_19_5_1"/>
<dbReference type="InterPro" id="IPR003593">
    <property type="entry name" value="AAA+_ATPase"/>
</dbReference>
<dbReference type="CDD" id="cd03263">
    <property type="entry name" value="ABC_subfamily_A"/>
    <property type="match status" value="1"/>
</dbReference>
<gene>
    <name evidence="12" type="ORF">O9G_004204</name>
</gene>
<dbReference type="OMA" id="CANWFEN"/>
<dbReference type="EMBL" id="KE560855">
    <property type="protein sequence ID" value="EPZ35193.1"/>
    <property type="molecule type" value="Genomic_DNA"/>
</dbReference>
<feature type="transmembrane region" description="Helical" evidence="10">
    <location>
        <begin position="40"/>
        <end position="65"/>
    </location>
</feature>
<evidence type="ECO:0000256" key="1">
    <source>
        <dbReference type="ARBA" id="ARBA00004141"/>
    </source>
</evidence>
<dbReference type="InterPro" id="IPR026082">
    <property type="entry name" value="ABCA"/>
</dbReference>
<keyword evidence="7" id="KW-0067">ATP-binding</keyword>
<evidence type="ECO:0000256" key="6">
    <source>
        <dbReference type="ARBA" id="ARBA00022741"/>
    </source>
</evidence>
<comment type="similarity">
    <text evidence="2">Belongs to the ABC transporter superfamily. ABCA family.</text>
</comment>
<feature type="transmembrane region" description="Helical" evidence="10">
    <location>
        <begin position="470"/>
        <end position="493"/>
    </location>
</feature>
<dbReference type="GO" id="GO:0016020">
    <property type="term" value="C:membrane"/>
    <property type="evidence" value="ECO:0007669"/>
    <property type="project" value="UniProtKB-SubCell"/>
</dbReference>
<dbReference type="GO" id="GO:0016887">
    <property type="term" value="F:ATP hydrolysis activity"/>
    <property type="evidence" value="ECO:0007669"/>
    <property type="project" value="InterPro"/>
</dbReference>
<feature type="transmembrane region" description="Helical" evidence="10">
    <location>
        <begin position="500"/>
        <end position="521"/>
    </location>
</feature>
<feature type="transmembrane region" description="Helical" evidence="10">
    <location>
        <begin position="389"/>
        <end position="411"/>
    </location>
</feature>
<dbReference type="InterPro" id="IPR013525">
    <property type="entry name" value="ABC2_TM"/>
</dbReference>
<dbReference type="Pfam" id="PF12698">
    <property type="entry name" value="ABC2_membrane_3"/>
    <property type="match status" value="1"/>
</dbReference>
<keyword evidence="3" id="KW-0813">Transport</keyword>
<evidence type="ECO:0000256" key="8">
    <source>
        <dbReference type="ARBA" id="ARBA00022989"/>
    </source>
</evidence>
<dbReference type="GO" id="GO:0140359">
    <property type="term" value="F:ABC-type transporter activity"/>
    <property type="evidence" value="ECO:0007669"/>
    <property type="project" value="InterPro"/>
</dbReference>
<keyword evidence="4 10" id="KW-0812">Transmembrane</keyword>
<dbReference type="Proteomes" id="UP000030755">
    <property type="component" value="Unassembled WGS sequence"/>
</dbReference>
<dbReference type="STRING" id="988480.A0A075B331"/>
<dbReference type="OrthoDB" id="8061355at2759"/>
<feature type="domain" description="ABC transporter" evidence="11">
    <location>
        <begin position="658"/>
        <end position="888"/>
    </location>
</feature>
<dbReference type="PANTHER" id="PTHR19229:SF36">
    <property type="entry name" value="ATP-BINDING CASSETTE SUB-FAMILY A MEMBER 2"/>
    <property type="match status" value="1"/>
</dbReference>
<accession>A0A075B331</accession>
<evidence type="ECO:0000256" key="4">
    <source>
        <dbReference type="ARBA" id="ARBA00022692"/>
    </source>
</evidence>
<keyword evidence="9 10" id="KW-0472">Membrane</keyword>
<feature type="transmembrane region" description="Helical" evidence="10">
    <location>
        <begin position="432"/>
        <end position="458"/>
    </location>
</feature>
<keyword evidence="8 10" id="KW-1133">Transmembrane helix</keyword>
<evidence type="ECO:0000256" key="3">
    <source>
        <dbReference type="ARBA" id="ARBA00022448"/>
    </source>
</evidence>
<dbReference type="PROSITE" id="PS00211">
    <property type="entry name" value="ABC_TRANSPORTER_1"/>
    <property type="match status" value="1"/>
</dbReference>
<keyword evidence="12" id="KW-0378">Hydrolase</keyword>
<dbReference type="InterPro" id="IPR017871">
    <property type="entry name" value="ABC_transporter-like_CS"/>
</dbReference>
<evidence type="ECO:0000313" key="13">
    <source>
        <dbReference type="Proteomes" id="UP000030755"/>
    </source>
</evidence>
<dbReference type="InterPro" id="IPR003439">
    <property type="entry name" value="ABC_transporter-like_ATP-bd"/>
</dbReference>
<dbReference type="SMART" id="SM00382">
    <property type="entry name" value="AAA"/>
    <property type="match status" value="1"/>
</dbReference>
<evidence type="ECO:0000256" key="5">
    <source>
        <dbReference type="ARBA" id="ARBA00022737"/>
    </source>
</evidence>
<sequence>MNGRATPLAQRESTLTYRKLVTCQLRALFHKSVAFQRRQVFVNVCCISLCPIMMVVVAGILGFVLTNLINSLIVVQEVVYCSNYNGTFTLGLPLADRSSLPLDSLGRKISNYFIAPSDSGMGRPLGSTTSSCANWFENYYPYKYPYEKNPNAANPLFLRDLSFRPDPPFGWFGLPVYNLTLPAVQTFPWFLYNEPTDGVMGNKLQNSPFNYPIVNASLVPSEGNEPNKTGFLGNFPTYFFMDKKDDNSYVLQRLPFFIKPETTINTYYSNKINDLLEQIALLNKTIFQNFVTKVDKITRQMPQGAFIFNNFDASNNQYAYTLQTGSDKRITRSTKYPSEGFRRLMQQSWLANAIAKTYMPNANISINHGLRTMPVVINNRFDARPIYRVLGNILFPFGVSFLLPVFVLTLVKEKEDRILIMMQMNGLRTWTYYLMHYAFFYLMHFLASTVFIIAGVVARLDFFVKTDPGVYILLFFLWGHVQIIIAFLLSCFFNKSRNALIVSFLIVIASVLINIVAGTLFTDKPPLPYLFWAPFAFYRSINRIALASSSDSMPPYSMSKVIPGDEVSNAMIALVVEIFVYALLATYLSAVLPSEYGVRKKWYFPISFIGKLLFGEKESNQDDYNWDVNDADIEKEDDDVKMERERVHSDHYNADCPLVLKNLRKVYPNGKIAVKTATYAVDPSSCFGLLGPNGSGKTTTISILSGLYKPTSGFATLAGYSVLSQMDDVYRNMGVCPQHDILWDDLTVGEHLYFYARLKGVEKEKEKDAVQKALKSVSLGSFEDRQSKGLSGGEKRRLSIAIALIGGGKVVFLDEPTTGLDPEVRRIIWNIINEAKIGRTIILTTHSMEEAEVLCNRIGIMAKGTLRCIGSLLHLKKKYGSGFKLTISATHENMQKATAYYFCYIESLLPKDHKRIDSFATNTSYEFSVEKGLIPRLFKEIEFNKHNHGIEDWGLSQTTLEEVFLRIIGDTDAEAEG</sequence>
<dbReference type="AlphaFoldDB" id="A0A075B331"/>
<dbReference type="Pfam" id="PF00005">
    <property type="entry name" value="ABC_tran"/>
    <property type="match status" value="1"/>
</dbReference>
<evidence type="ECO:0000256" key="10">
    <source>
        <dbReference type="SAM" id="Phobius"/>
    </source>
</evidence>
<reference evidence="12 13" key="1">
    <citation type="journal article" date="2013" name="Curr. Biol.">
        <title>Shared signatures of parasitism and phylogenomics unite Cryptomycota and microsporidia.</title>
        <authorList>
            <person name="James T.Y."/>
            <person name="Pelin A."/>
            <person name="Bonen L."/>
            <person name="Ahrendt S."/>
            <person name="Sain D."/>
            <person name="Corradi N."/>
            <person name="Stajich J.E."/>
        </authorList>
    </citation>
    <scope>NUCLEOTIDE SEQUENCE [LARGE SCALE GENOMIC DNA]</scope>
    <source>
        <strain evidence="12 13">CSF55</strain>
    </source>
</reference>
<comment type="subcellular location">
    <subcellularLocation>
        <location evidence="1">Membrane</location>
        <topology evidence="1">Multi-pass membrane protein</topology>
    </subcellularLocation>
</comment>
<dbReference type="SUPFAM" id="SSF52540">
    <property type="entry name" value="P-loop containing nucleoside triphosphate hydrolases"/>
    <property type="match status" value="1"/>
</dbReference>
<dbReference type="GO" id="GO:0005319">
    <property type="term" value="F:lipid transporter activity"/>
    <property type="evidence" value="ECO:0007669"/>
    <property type="project" value="TreeGrafter"/>
</dbReference>
<keyword evidence="13" id="KW-1185">Reference proteome</keyword>
<evidence type="ECO:0000256" key="7">
    <source>
        <dbReference type="ARBA" id="ARBA00022840"/>
    </source>
</evidence>
<evidence type="ECO:0000259" key="11">
    <source>
        <dbReference type="PROSITE" id="PS50893"/>
    </source>
</evidence>
<organism evidence="12 13">
    <name type="scientific">Rozella allomycis (strain CSF55)</name>
    <dbReference type="NCBI Taxonomy" id="988480"/>
    <lineage>
        <taxon>Eukaryota</taxon>
        <taxon>Fungi</taxon>
        <taxon>Fungi incertae sedis</taxon>
        <taxon>Cryptomycota</taxon>
        <taxon>Cryptomycota incertae sedis</taxon>
        <taxon>Rozella</taxon>
    </lineage>
</organism>
<evidence type="ECO:0000313" key="12">
    <source>
        <dbReference type="EMBL" id="EPZ35193.1"/>
    </source>
</evidence>
<protein>
    <submittedName>
        <fullName evidence="12">p-loop containing nucleoside triphosphate hydrolase domain-containing protein</fullName>
    </submittedName>
</protein>
<dbReference type="PROSITE" id="PS50893">
    <property type="entry name" value="ABC_TRANSPORTER_2"/>
    <property type="match status" value="1"/>
</dbReference>
<dbReference type="GO" id="GO:0005524">
    <property type="term" value="F:ATP binding"/>
    <property type="evidence" value="ECO:0007669"/>
    <property type="project" value="UniProtKB-KW"/>
</dbReference>
<dbReference type="Gene3D" id="3.40.50.300">
    <property type="entry name" value="P-loop containing nucleotide triphosphate hydrolases"/>
    <property type="match status" value="1"/>
</dbReference>
<keyword evidence="5" id="KW-0677">Repeat</keyword>
<proteinExistence type="inferred from homology"/>
<evidence type="ECO:0000256" key="9">
    <source>
        <dbReference type="ARBA" id="ARBA00023136"/>
    </source>
</evidence>
<dbReference type="PANTHER" id="PTHR19229">
    <property type="entry name" value="ATP-BINDING CASSETTE TRANSPORTER SUBFAMILY A ABCA"/>
    <property type="match status" value="1"/>
</dbReference>
<keyword evidence="6" id="KW-0547">Nucleotide-binding</keyword>